<organism evidence="1 2">
    <name type="scientific">Carnegiea gigantea</name>
    <dbReference type="NCBI Taxonomy" id="171969"/>
    <lineage>
        <taxon>Eukaryota</taxon>
        <taxon>Viridiplantae</taxon>
        <taxon>Streptophyta</taxon>
        <taxon>Embryophyta</taxon>
        <taxon>Tracheophyta</taxon>
        <taxon>Spermatophyta</taxon>
        <taxon>Magnoliopsida</taxon>
        <taxon>eudicotyledons</taxon>
        <taxon>Gunneridae</taxon>
        <taxon>Pentapetalae</taxon>
        <taxon>Caryophyllales</taxon>
        <taxon>Cactineae</taxon>
        <taxon>Cactaceae</taxon>
        <taxon>Cactoideae</taxon>
        <taxon>Echinocereeae</taxon>
        <taxon>Carnegiea</taxon>
    </lineage>
</organism>
<comment type="caution">
    <text evidence="1">The sequence shown here is derived from an EMBL/GenBank/DDBJ whole genome shotgun (WGS) entry which is preliminary data.</text>
</comment>
<sequence>MRKYLQESLPDHTLLLSIPKSPTANIGFKLWDMWDDDPHFKNIITQHVNQGLLNVTTYRIFEEAKKPLQKLKRDRNVDIHAQQYIYREQLTMIRKQFQANPMNESHAAGKGIVTRIGQSLGTLYKNFSCQSETMNAGQIYVLSVCAQGHKIEGFDEVADSKSKSCRAPIEAEAMSKGPTLSTEL</sequence>
<gene>
    <name evidence="1" type="ORF">Cgig2_008331</name>
</gene>
<protein>
    <submittedName>
        <fullName evidence="1">Uncharacterized protein</fullName>
    </submittedName>
</protein>
<keyword evidence="2" id="KW-1185">Reference proteome</keyword>
<dbReference type="EMBL" id="JAKOGI010000286">
    <property type="protein sequence ID" value="KAJ8437705.1"/>
    <property type="molecule type" value="Genomic_DNA"/>
</dbReference>
<accession>A0A9Q1K6F3</accession>
<dbReference type="Proteomes" id="UP001153076">
    <property type="component" value="Unassembled WGS sequence"/>
</dbReference>
<dbReference type="AlphaFoldDB" id="A0A9Q1K6F3"/>
<proteinExistence type="predicted"/>
<name>A0A9Q1K6F3_9CARY</name>
<reference evidence="1" key="1">
    <citation type="submission" date="2022-04" db="EMBL/GenBank/DDBJ databases">
        <title>Carnegiea gigantea Genome sequencing and assembly v2.</title>
        <authorList>
            <person name="Copetti D."/>
            <person name="Sanderson M.J."/>
            <person name="Burquez A."/>
            <person name="Wojciechowski M.F."/>
        </authorList>
    </citation>
    <scope>NUCLEOTIDE SEQUENCE</scope>
    <source>
        <strain evidence="1">SGP5-SGP5p</strain>
        <tissue evidence="1">Aerial part</tissue>
    </source>
</reference>
<evidence type="ECO:0000313" key="1">
    <source>
        <dbReference type="EMBL" id="KAJ8437705.1"/>
    </source>
</evidence>
<evidence type="ECO:0000313" key="2">
    <source>
        <dbReference type="Proteomes" id="UP001153076"/>
    </source>
</evidence>